<reference evidence="3" key="1">
    <citation type="submission" date="2019-06" db="EMBL/GenBank/DDBJ databases">
        <title>Alistipes onderdonkii subsp. vulgaris subsp. nov., Alistipes dispar sp. nov. and Alistipes communis sp. nov., isolated from human faeces, and creation of Alistipes onderdonkii subsp. onderdonkii subsp. nov.</title>
        <authorList>
            <person name="Sakamoto M."/>
            <person name="Ikeyama N."/>
            <person name="Ogata Y."/>
            <person name="Suda W."/>
            <person name="Iino T."/>
            <person name="Hattori M."/>
            <person name="Ohkuma M."/>
        </authorList>
    </citation>
    <scope>NUCLEOTIDE SEQUENCE [LARGE SCALE GENOMIC DNA]</scope>
    <source>
        <strain evidence="3">5CBH24</strain>
    </source>
</reference>
<protein>
    <submittedName>
        <fullName evidence="2">Uncharacterized protein</fullName>
    </submittedName>
</protein>
<sequence>MTNDVGQIKGLLSNLSTQKATAAMSSHDLEQTSSEQKTEQKVVGEWPVGTLVVHTATWQQMRIKEITPDHKYVCTQGNLVRGTYAKGCLMSYEDYVTTILSENNSSGSIVGILIALIGILIIAILFFTA</sequence>
<keyword evidence="1" id="KW-0472">Membrane</keyword>
<keyword evidence="1" id="KW-0812">Transmembrane</keyword>
<dbReference type="AlphaFoldDB" id="A0A4Y1WR44"/>
<accession>A0A4Y1WR44</accession>
<dbReference type="EMBL" id="AP019735">
    <property type="protein sequence ID" value="BBL03004.1"/>
    <property type="molecule type" value="Genomic_DNA"/>
</dbReference>
<gene>
    <name evidence="2" type="ORF">A5CBH24_03170</name>
</gene>
<dbReference type="KEGG" id="acou:A5CBH24_03170"/>
<evidence type="ECO:0000256" key="1">
    <source>
        <dbReference type="SAM" id="Phobius"/>
    </source>
</evidence>
<proteinExistence type="predicted"/>
<dbReference type="Proteomes" id="UP000318946">
    <property type="component" value="Chromosome"/>
</dbReference>
<keyword evidence="1" id="KW-1133">Transmembrane helix</keyword>
<organism evidence="2 3">
    <name type="scientific">Alistipes communis</name>
    <dbReference type="NCBI Taxonomy" id="2585118"/>
    <lineage>
        <taxon>Bacteria</taxon>
        <taxon>Pseudomonadati</taxon>
        <taxon>Bacteroidota</taxon>
        <taxon>Bacteroidia</taxon>
        <taxon>Bacteroidales</taxon>
        <taxon>Rikenellaceae</taxon>
        <taxon>Alistipes</taxon>
    </lineage>
</organism>
<feature type="transmembrane region" description="Helical" evidence="1">
    <location>
        <begin position="109"/>
        <end position="128"/>
    </location>
</feature>
<evidence type="ECO:0000313" key="2">
    <source>
        <dbReference type="EMBL" id="BBL03004.1"/>
    </source>
</evidence>
<keyword evidence="3" id="KW-1185">Reference proteome</keyword>
<evidence type="ECO:0000313" key="3">
    <source>
        <dbReference type="Proteomes" id="UP000318946"/>
    </source>
</evidence>
<name>A0A4Y1WR44_9BACT</name>